<feature type="transmembrane region" description="Helical" evidence="1">
    <location>
        <begin position="172"/>
        <end position="191"/>
    </location>
</feature>
<evidence type="ECO:0000313" key="2">
    <source>
        <dbReference type="EMBL" id="KKM13539.1"/>
    </source>
</evidence>
<feature type="transmembrane region" description="Helical" evidence="1">
    <location>
        <begin position="142"/>
        <end position="160"/>
    </location>
</feature>
<evidence type="ECO:0000256" key="1">
    <source>
        <dbReference type="SAM" id="Phobius"/>
    </source>
</evidence>
<keyword evidence="1" id="KW-0472">Membrane</keyword>
<name>A0A0F9I1K7_9ZZZZ</name>
<comment type="caution">
    <text evidence="2">The sequence shown here is derived from an EMBL/GenBank/DDBJ whole genome shotgun (WGS) entry which is preliminary data.</text>
</comment>
<proteinExistence type="predicted"/>
<accession>A0A0F9I1K7</accession>
<protein>
    <submittedName>
        <fullName evidence="2">Uncharacterized protein</fullName>
    </submittedName>
</protein>
<sequence length="210" mass="22967">MKNKKLLGIFLFVFALVATTTSAQLPQCDDTPIINQDCTFVTPPLLCGDFHYNITNMNGDLIENASLTVHNADLNLYQFEFNRTGSRADFQITLCDGTFREVFVGGDSMPLSIVAGELFFLTFIAIITLILLGVGTYTKDPVLSWIGTAGLFIIGAALLLNPFDFLTGKADFIGMALFGLALILLAIYFLLNSLKMMLNRGDGALEDTEL</sequence>
<dbReference type="EMBL" id="LAZR01015357">
    <property type="protein sequence ID" value="KKM13539.1"/>
    <property type="molecule type" value="Genomic_DNA"/>
</dbReference>
<keyword evidence="1" id="KW-0812">Transmembrane</keyword>
<feature type="transmembrane region" description="Helical" evidence="1">
    <location>
        <begin position="118"/>
        <end position="135"/>
    </location>
</feature>
<reference evidence="2" key="1">
    <citation type="journal article" date="2015" name="Nature">
        <title>Complex archaea that bridge the gap between prokaryotes and eukaryotes.</title>
        <authorList>
            <person name="Spang A."/>
            <person name="Saw J.H."/>
            <person name="Jorgensen S.L."/>
            <person name="Zaremba-Niedzwiedzka K."/>
            <person name="Martijn J."/>
            <person name="Lind A.E."/>
            <person name="van Eijk R."/>
            <person name="Schleper C."/>
            <person name="Guy L."/>
            <person name="Ettema T.J."/>
        </authorList>
    </citation>
    <scope>NUCLEOTIDE SEQUENCE</scope>
</reference>
<dbReference type="AlphaFoldDB" id="A0A0F9I1K7"/>
<keyword evidence="1" id="KW-1133">Transmembrane helix</keyword>
<gene>
    <name evidence="2" type="ORF">LCGC14_1715180</name>
</gene>
<organism evidence="2">
    <name type="scientific">marine sediment metagenome</name>
    <dbReference type="NCBI Taxonomy" id="412755"/>
    <lineage>
        <taxon>unclassified sequences</taxon>
        <taxon>metagenomes</taxon>
        <taxon>ecological metagenomes</taxon>
    </lineage>
</organism>